<dbReference type="InterPro" id="IPR029016">
    <property type="entry name" value="GAF-like_dom_sf"/>
</dbReference>
<dbReference type="Pfam" id="PF08447">
    <property type="entry name" value="PAS_3"/>
    <property type="match status" value="1"/>
</dbReference>
<reference evidence="6 7" key="2">
    <citation type="submission" date="2010-03" db="EMBL/GenBank/DDBJ databases">
        <authorList>
            <person name="Pajon A."/>
        </authorList>
    </citation>
    <scope>NUCLEOTIDE SEQUENCE [LARGE SCALE GENOMIC DNA]</scope>
    <source>
        <strain evidence="7">7-10-1-b</strain>
    </source>
</reference>
<evidence type="ECO:0000313" key="7">
    <source>
        <dbReference type="Proteomes" id="UP000008805"/>
    </source>
</evidence>
<dbReference type="PROSITE" id="PS50110">
    <property type="entry name" value="RESPONSE_REGULATORY"/>
    <property type="match status" value="1"/>
</dbReference>
<dbReference type="InterPro" id="IPR029787">
    <property type="entry name" value="Nucleotide_cyclase"/>
</dbReference>
<sequence length="606" mass="66839">MADANPVEVQPGTTLLLACLEDTDRAALEEALGREFRLLFAKSACEALGTMRAQAPAAVLFNALSPDADALLGQQHRDEGRQNPLVFALAPRNDEDIQVTALEQGADGVILLPASPRLVRAHLENALRSRDAAAARSQETSDQLRFLNDASRYLLAGADPDDSIGLALDKTREYFEGDRAYVFEIDDERELASNTYECCAPGVAAEQQNLQDLPCSTYRRMLDILKAGESICLDGVEAILESGLDENRIFTSQGIESLILVPLRSGGHLVGFMGVDNPARNASHASHLAALGDYMTAILQRRDNEEQILRDNRILRDLMNDMPGGFVQQLVTPEGRTVPHFINEEFCRMSGMSHRECTDFYSADGFTGVHPDDEEMARQALEKLITTRETITVRLRLIRGDGSYVPMQVFYRVTDDRDGNLLLSGYYTDLTEELAAKERAIAERDELTGLPNRTRLARMRTSVYQGLSSCGVLFFDVNHLKAVNDTQGHGRGDALLKLVSDSIRSITDERVHGYRYGGDEFLVVACDSDEAELAKLVERWEEHLGKLAETHDVVATAAVGSCWSKAPFTLNNLIKRADEAMYAEKRRVREHVDGQGGLTAGKGTSS</sequence>
<evidence type="ECO:0000313" key="6">
    <source>
        <dbReference type="EMBL" id="CBL04593.1"/>
    </source>
</evidence>
<dbReference type="SUPFAM" id="SSF55781">
    <property type="entry name" value="GAF domain-like"/>
    <property type="match status" value="1"/>
</dbReference>
<protein>
    <submittedName>
        <fullName evidence="6">PAS domain S-box/diguanylate cyclase (GGDEF) domain</fullName>
    </submittedName>
</protein>
<keyword evidence="1" id="KW-0808">Transferase</keyword>
<dbReference type="PANTHER" id="PTHR44757:SF2">
    <property type="entry name" value="BIOFILM ARCHITECTURE MAINTENANCE PROTEIN MBAA"/>
    <property type="match status" value="1"/>
</dbReference>
<proteinExistence type="predicted"/>
<dbReference type="Pfam" id="PF00990">
    <property type="entry name" value="GGDEF"/>
    <property type="match status" value="1"/>
</dbReference>
<evidence type="ECO:0000256" key="3">
    <source>
        <dbReference type="PROSITE-ProRule" id="PRU00169"/>
    </source>
</evidence>
<dbReference type="InterPro" id="IPR000160">
    <property type="entry name" value="GGDEF_dom"/>
</dbReference>
<keyword evidence="7" id="KW-1185">Reference proteome</keyword>
<dbReference type="EMBL" id="FP929047">
    <property type="protein sequence ID" value="CBL04593.1"/>
    <property type="molecule type" value="Genomic_DNA"/>
</dbReference>
<dbReference type="CDD" id="cd01949">
    <property type="entry name" value="GGDEF"/>
    <property type="match status" value="1"/>
</dbReference>
<gene>
    <name evidence="6" type="ORF">GPA_24320</name>
</gene>
<evidence type="ECO:0000259" key="4">
    <source>
        <dbReference type="PROSITE" id="PS50110"/>
    </source>
</evidence>
<dbReference type="SUPFAM" id="SSF55785">
    <property type="entry name" value="PYP-like sensor domain (PAS domain)"/>
    <property type="match status" value="1"/>
</dbReference>
<dbReference type="KEGG" id="gpa:GPA_24320"/>
<dbReference type="RefSeq" id="WP_015539937.1">
    <property type="nucleotide sequence ID" value="NC_021021.1"/>
</dbReference>
<dbReference type="NCBIfam" id="TIGR00229">
    <property type="entry name" value="sensory_box"/>
    <property type="match status" value="1"/>
</dbReference>
<keyword evidence="2" id="KW-0418">Kinase</keyword>
<name>D6EA46_9ACTN</name>
<dbReference type="InterPro" id="IPR035965">
    <property type="entry name" value="PAS-like_dom_sf"/>
</dbReference>
<dbReference type="InterPro" id="IPR011006">
    <property type="entry name" value="CheY-like_superfamily"/>
</dbReference>
<organism evidence="6 7">
    <name type="scientific">Gordonibacter pamelaeae 7-10-1-b</name>
    <dbReference type="NCBI Taxonomy" id="657308"/>
    <lineage>
        <taxon>Bacteria</taxon>
        <taxon>Bacillati</taxon>
        <taxon>Actinomycetota</taxon>
        <taxon>Coriobacteriia</taxon>
        <taxon>Eggerthellales</taxon>
        <taxon>Eggerthellaceae</taxon>
        <taxon>Gordonibacter</taxon>
    </lineage>
</organism>
<dbReference type="HOGENOM" id="CLU_450387_0_0_11"/>
<dbReference type="SUPFAM" id="SSF55073">
    <property type="entry name" value="Nucleotide cyclase"/>
    <property type="match status" value="1"/>
</dbReference>
<dbReference type="Gene3D" id="3.30.70.270">
    <property type="match status" value="1"/>
</dbReference>
<dbReference type="InterPro" id="IPR013655">
    <property type="entry name" value="PAS_fold_3"/>
</dbReference>
<dbReference type="Proteomes" id="UP000008805">
    <property type="component" value="Chromosome"/>
</dbReference>
<evidence type="ECO:0000256" key="2">
    <source>
        <dbReference type="ARBA" id="ARBA00022777"/>
    </source>
</evidence>
<dbReference type="Gene3D" id="3.30.450.40">
    <property type="match status" value="1"/>
</dbReference>
<dbReference type="Gene3D" id="3.40.50.2300">
    <property type="match status" value="1"/>
</dbReference>
<dbReference type="Pfam" id="PF01590">
    <property type="entry name" value="GAF"/>
    <property type="match status" value="1"/>
</dbReference>
<accession>D6EA46</accession>
<dbReference type="InterPro" id="IPR000014">
    <property type="entry name" value="PAS"/>
</dbReference>
<dbReference type="SUPFAM" id="SSF52172">
    <property type="entry name" value="CheY-like"/>
    <property type="match status" value="1"/>
</dbReference>
<dbReference type="SMART" id="SM00267">
    <property type="entry name" value="GGDEF"/>
    <property type="match status" value="1"/>
</dbReference>
<dbReference type="GO" id="GO:0016301">
    <property type="term" value="F:kinase activity"/>
    <property type="evidence" value="ECO:0007669"/>
    <property type="project" value="UniProtKB-KW"/>
</dbReference>
<dbReference type="NCBIfam" id="TIGR00254">
    <property type="entry name" value="GGDEF"/>
    <property type="match status" value="1"/>
</dbReference>
<dbReference type="InterPro" id="IPR052155">
    <property type="entry name" value="Biofilm_reg_signaling"/>
</dbReference>
<dbReference type="PATRIC" id="fig|657308.3.peg.1926"/>
<dbReference type="GO" id="GO:0000160">
    <property type="term" value="P:phosphorelay signal transduction system"/>
    <property type="evidence" value="ECO:0007669"/>
    <property type="project" value="InterPro"/>
</dbReference>
<dbReference type="InterPro" id="IPR003018">
    <property type="entry name" value="GAF"/>
</dbReference>
<evidence type="ECO:0000259" key="5">
    <source>
        <dbReference type="PROSITE" id="PS50887"/>
    </source>
</evidence>
<comment type="caution">
    <text evidence="3">Lacks conserved residue(s) required for the propagation of feature annotation.</text>
</comment>
<feature type="domain" description="Response regulatory" evidence="4">
    <location>
        <begin position="14"/>
        <end position="127"/>
    </location>
</feature>
<dbReference type="PROSITE" id="PS50887">
    <property type="entry name" value="GGDEF"/>
    <property type="match status" value="1"/>
</dbReference>
<dbReference type="InterPro" id="IPR043128">
    <property type="entry name" value="Rev_trsase/Diguanyl_cyclase"/>
</dbReference>
<evidence type="ECO:0000256" key="1">
    <source>
        <dbReference type="ARBA" id="ARBA00022679"/>
    </source>
</evidence>
<feature type="domain" description="GGDEF" evidence="5">
    <location>
        <begin position="468"/>
        <end position="603"/>
    </location>
</feature>
<dbReference type="PANTHER" id="PTHR44757">
    <property type="entry name" value="DIGUANYLATE CYCLASE DGCP"/>
    <property type="match status" value="1"/>
</dbReference>
<dbReference type="InterPro" id="IPR001789">
    <property type="entry name" value="Sig_transdc_resp-reg_receiver"/>
</dbReference>
<dbReference type="CDD" id="cd00130">
    <property type="entry name" value="PAS"/>
    <property type="match status" value="1"/>
</dbReference>
<dbReference type="AlphaFoldDB" id="D6EA46"/>
<reference evidence="6 7" key="1">
    <citation type="submission" date="2010-03" db="EMBL/GenBank/DDBJ databases">
        <title>The genome sequence of Gordonibacter pamelaeae 7-10-1-bT.</title>
        <authorList>
            <consortium name="metaHIT consortium -- http://www.metahit.eu/"/>
            <person name="Pajon A."/>
            <person name="Turner K."/>
            <person name="Parkhill J."/>
            <person name="Timmis K."/>
            <person name="Oxley A."/>
            <person name="Wurdemann D."/>
        </authorList>
    </citation>
    <scope>NUCLEOTIDE SEQUENCE [LARGE SCALE GENOMIC DNA]</scope>
    <source>
        <strain evidence="7">7-10-1-b</strain>
    </source>
</reference>
<dbReference type="Gene3D" id="3.30.450.20">
    <property type="entry name" value="PAS domain"/>
    <property type="match status" value="1"/>
</dbReference>